<feature type="region of interest" description="Disordered" evidence="1">
    <location>
        <begin position="239"/>
        <end position="261"/>
    </location>
</feature>
<proteinExistence type="predicted"/>
<dbReference type="Proteomes" id="UP001177003">
    <property type="component" value="Chromosome 8"/>
</dbReference>
<evidence type="ECO:0000313" key="3">
    <source>
        <dbReference type="Proteomes" id="UP001177003"/>
    </source>
</evidence>
<accession>A0AA36EJC5</accession>
<evidence type="ECO:0000313" key="2">
    <source>
        <dbReference type="EMBL" id="CAI9299126.1"/>
    </source>
</evidence>
<dbReference type="EMBL" id="OX465084">
    <property type="protein sequence ID" value="CAI9299126.1"/>
    <property type="molecule type" value="Genomic_DNA"/>
</dbReference>
<keyword evidence="3" id="KW-1185">Reference proteome</keyword>
<protein>
    <submittedName>
        <fullName evidence="2">Uncharacterized protein</fullName>
    </submittedName>
</protein>
<sequence length="306" mass="34368">MLPRSIMWCKGRESNGVFKDEDVKLMADKLIEQEKKIKKGQVNVEPGTNAMTLVFGKEKGGFLKGVSTGVTYNRYFNVPHNKGSSKEEIKVNEQDQTLKLVLAHLYAKGVDFQNLSHTVGISCDNIVESSETTPASLKTKQPSELVTPVIGKPTKKQVQTNSATATPDTQLISMKYALVPIKCSLPHPYKRNIVALVVMKQAFPPHKTGEFTLVEDAYKSFVPSPKYLVQTESQCRFHGMTPRNNTHPTNISQLHQERERERSNRILHDLPPSRTKHTVRAPNTLRAAIYAINNSQHTVQISNHCR</sequence>
<gene>
    <name evidence="2" type="ORF">LSALG_LOCUS37851</name>
</gene>
<organism evidence="2 3">
    <name type="scientific">Lactuca saligna</name>
    <name type="common">Willowleaf lettuce</name>
    <dbReference type="NCBI Taxonomy" id="75948"/>
    <lineage>
        <taxon>Eukaryota</taxon>
        <taxon>Viridiplantae</taxon>
        <taxon>Streptophyta</taxon>
        <taxon>Embryophyta</taxon>
        <taxon>Tracheophyta</taxon>
        <taxon>Spermatophyta</taxon>
        <taxon>Magnoliopsida</taxon>
        <taxon>eudicotyledons</taxon>
        <taxon>Gunneridae</taxon>
        <taxon>Pentapetalae</taxon>
        <taxon>asterids</taxon>
        <taxon>campanulids</taxon>
        <taxon>Asterales</taxon>
        <taxon>Asteraceae</taxon>
        <taxon>Cichorioideae</taxon>
        <taxon>Cichorieae</taxon>
        <taxon>Lactucinae</taxon>
        <taxon>Lactuca</taxon>
    </lineage>
</organism>
<evidence type="ECO:0000256" key="1">
    <source>
        <dbReference type="SAM" id="MobiDB-lite"/>
    </source>
</evidence>
<name>A0AA36EJC5_LACSI</name>
<dbReference type="AlphaFoldDB" id="A0AA36EJC5"/>
<feature type="compositionally biased region" description="Polar residues" evidence="1">
    <location>
        <begin position="242"/>
        <end position="254"/>
    </location>
</feature>
<dbReference type="PANTHER" id="PTHR33018">
    <property type="entry name" value="OS10G0338966 PROTEIN-RELATED"/>
    <property type="match status" value="1"/>
</dbReference>
<reference evidence="2" key="1">
    <citation type="submission" date="2023-04" db="EMBL/GenBank/DDBJ databases">
        <authorList>
            <person name="Vijverberg K."/>
            <person name="Xiong W."/>
            <person name="Schranz E."/>
        </authorList>
    </citation>
    <scope>NUCLEOTIDE SEQUENCE</scope>
</reference>
<dbReference type="PANTHER" id="PTHR33018:SF34">
    <property type="entry name" value="OS02G0472350 PROTEIN"/>
    <property type="match status" value="1"/>
</dbReference>